<dbReference type="SUPFAM" id="SSF47384">
    <property type="entry name" value="Homodimeric domain of signal transducing histidine kinase"/>
    <property type="match status" value="1"/>
</dbReference>
<keyword evidence="5" id="KW-0812">Transmembrane</keyword>
<evidence type="ECO:0000313" key="8">
    <source>
        <dbReference type="Proteomes" id="UP000002774"/>
    </source>
</evidence>
<evidence type="ECO:0000313" key="7">
    <source>
        <dbReference type="EMBL" id="EHQ28964.1"/>
    </source>
</evidence>
<dbReference type="InterPro" id="IPR003661">
    <property type="entry name" value="HisK_dim/P_dom"/>
</dbReference>
<dbReference type="PANTHER" id="PTHR43547">
    <property type="entry name" value="TWO-COMPONENT HISTIDINE KINASE"/>
    <property type="match status" value="1"/>
</dbReference>
<dbReference type="CDD" id="cd00075">
    <property type="entry name" value="HATPase"/>
    <property type="match status" value="1"/>
</dbReference>
<dbReference type="eggNOG" id="COG2205">
    <property type="taxonomic scope" value="Bacteria"/>
</dbReference>
<comment type="catalytic activity">
    <reaction evidence="1">
        <text>ATP + protein L-histidine = ADP + protein N-phospho-L-histidine.</text>
        <dbReference type="EC" id="2.7.13.3"/>
    </reaction>
</comment>
<dbReference type="SUPFAM" id="SSF55874">
    <property type="entry name" value="ATPase domain of HSP90 chaperone/DNA topoisomerase II/histidine kinase"/>
    <property type="match status" value="1"/>
</dbReference>
<evidence type="ECO:0000256" key="5">
    <source>
        <dbReference type="SAM" id="Phobius"/>
    </source>
</evidence>
<dbReference type="OrthoDB" id="9810447at2"/>
<keyword evidence="5" id="KW-1133">Transmembrane helix</keyword>
<feature type="transmembrane region" description="Helical" evidence="5">
    <location>
        <begin position="168"/>
        <end position="184"/>
    </location>
</feature>
<keyword evidence="4" id="KW-0175">Coiled coil</keyword>
<dbReference type="EMBL" id="CM001403">
    <property type="protein sequence ID" value="EHQ28964.1"/>
    <property type="molecule type" value="Genomic_DNA"/>
</dbReference>
<dbReference type="EC" id="2.7.13.3" evidence="2"/>
<keyword evidence="8" id="KW-1185">Reference proteome</keyword>
<dbReference type="InterPro" id="IPR004358">
    <property type="entry name" value="Sig_transdc_His_kin-like_C"/>
</dbReference>
<keyword evidence="3" id="KW-0597">Phosphoprotein</keyword>
<keyword evidence="7" id="KW-0808">Transferase</keyword>
<proteinExistence type="predicted"/>
<evidence type="ECO:0000256" key="1">
    <source>
        <dbReference type="ARBA" id="ARBA00000085"/>
    </source>
</evidence>
<evidence type="ECO:0000256" key="4">
    <source>
        <dbReference type="SAM" id="Coils"/>
    </source>
</evidence>
<dbReference type="AlphaFoldDB" id="H1Y777"/>
<dbReference type="Pfam" id="PF00512">
    <property type="entry name" value="HisKA"/>
    <property type="match status" value="1"/>
</dbReference>
<feature type="transmembrane region" description="Helical" evidence="5">
    <location>
        <begin position="21"/>
        <end position="41"/>
    </location>
</feature>
<dbReference type="PROSITE" id="PS50109">
    <property type="entry name" value="HIS_KIN"/>
    <property type="match status" value="1"/>
</dbReference>
<evidence type="ECO:0000256" key="3">
    <source>
        <dbReference type="ARBA" id="ARBA00022553"/>
    </source>
</evidence>
<dbReference type="RefSeq" id="WP_008509954.1">
    <property type="nucleotide sequence ID" value="NZ_CM001403.1"/>
</dbReference>
<name>H1Y777_9SPHI</name>
<organism evidence="7 8">
    <name type="scientific">Mucilaginibacter paludis DSM 18603</name>
    <dbReference type="NCBI Taxonomy" id="714943"/>
    <lineage>
        <taxon>Bacteria</taxon>
        <taxon>Pseudomonadati</taxon>
        <taxon>Bacteroidota</taxon>
        <taxon>Sphingobacteriia</taxon>
        <taxon>Sphingobacteriales</taxon>
        <taxon>Sphingobacteriaceae</taxon>
        <taxon>Mucilaginibacter</taxon>
    </lineage>
</organism>
<keyword evidence="7" id="KW-0418">Kinase</keyword>
<reference evidence="7" key="1">
    <citation type="submission" date="2011-09" db="EMBL/GenBank/DDBJ databases">
        <title>The permanent draft genome of Mucilaginibacter paludis DSM 18603.</title>
        <authorList>
            <consortium name="US DOE Joint Genome Institute (JGI-PGF)"/>
            <person name="Lucas S."/>
            <person name="Han J."/>
            <person name="Lapidus A."/>
            <person name="Bruce D."/>
            <person name="Goodwin L."/>
            <person name="Pitluck S."/>
            <person name="Peters L."/>
            <person name="Kyrpides N."/>
            <person name="Mavromatis K."/>
            <person name="Ivanova N."/>
            <person name="Mikhailova N."/>
            <person name="Held B."/>
            <person name="Detter J.C."/>
            <person name="Tapia R."/>
            <person name="Han C."/>
            <person name="Land M."/>
            <person name="Hauser L."/>
            <person name="Markowitz V."/>
            <person name="Cheng J.-F."/>
            <person name="Hugenholtz P."/>
            <person name="Woyke T."/>
            <person name="Wu D."/>
            <person name="Tindall B."/>
            <person name="Brambilla E."/>
            <person name="Klenk H.-P."/>
            <person name="Eisen J.A."/>
        </authorList>
    </citation>
    <scope>NUCLEOTIDE SEQUENCE [LARGE SCALE GENOMIC DNA]</scope>
    <source>
        <strain evidence="7">DSM 18603</strain>
    </source>
</reference>
<dbReference type="InterPro" id="IPR036890">
    <property type="entry name" value="HATPase_C_sf"/>
</dbReference>
<dbReference type="HOGENOM" id="CLU_047118_0_0_10"/>
<dbReference type="Gene3D" id="3.30.565.10">
    <property type="entry name" value="Histidine kinase-like ATPase, C-terminal domain"/>
    <property type="match status" value="1"/>
</dbReference>
<feature type="domain" description="Histidine kinase" evidence="6">
    <location>
        <begin position="229"/>
        <end position="444"/>
    </location>
</feature>
<dbReference type="Pfam" id="PF02518">
    <property type="entry name" value="HATPase_c"/>
    <property type="match status" value="1"/>
</dbReference>
<feature type="transmembrane region" description="Helical" evidence="5">
    <location>
        <begin position="129"/>
        <end position="148"/>
    </location>
</feature>
<sequence>MSIWQKIGAYWNYLVGSPHSFSLQFRIFHSISIIAFLALAYNVPFNYFIGLPWIALVSFVVLTILCYIYYLSRFKNKTELSIVFFCVLANLLFIANYFINWGISGPTDILMAGTLLLMISTAPPKQYKIWIPINIAVILSLHGIEYRYPLLVPNTYVTVADRFLDVSSAYLVVVVLMYYTVTYIRKNYELERKSSEDRAQSIEIKNQYILVQNLELERLNAEKNKLMSIIAHDLRSPLGNIQNYLELLDEYSLDAEERKIIEKDLLKLTQDTTSMLSKVLSWSKAQMDGVTVKLNSVNLFEALANTLELEKAIAGKKGIALSYGVEQTIKIMADVDMLQLIVRNLINNAIKFTPAGGEIEISASSIHNNCLLMVKDTGTGIPYEQQRDLFSLKATSTFGTENEKGIGLGLKLCKEFTELQAGEIWMESIPGKGTAFYVSLPLALPVT</sequence>
<feature type="transmembrane region" description="Helical" evidence="5">
    <location>
        <begin position="82"/>
        <end position="99"/>
    </location>
</feature>
<dbReference type="CDD" id="cd00082">
    <property type="entry name" value="HisKA"/>
    <property type="match status" value="1"/>
</dbReference>
<dbReference type="InterPro" id="IPR005467">
    <property type="entry name" value="His_kinase_dom"/>
</dbReference>
<evidence type="ECO:0000256" key="2">
    <source>
        <dbReference type="ARBA" id="ARBA00012438"/>
    </source>
</evidence>
<accession>H1Y777</accession>
<evidence type="ECO:0000259" key="6">
    <source>
        <dbReference type="PROSITE" id="PS50109"/>
    </source>
</evidence>
<dbReference type="PANTHER" id="PTHR43547:SF2">
    <property type="entry name" value="HYBRID SIGNAL TRANSDUCTION HISTIDINE KINASE C"/>
    <property type="match status" value="1"/>
</dbReference>
<gene>
    <name evidence="7" type="ORF">Mucpa_4880</name>
</gene>
<dbReference type="SMART" id="SM00388">
    <property type="entry name" value="HisKA"/>
    <property type="match status" value="1"/>
</dbReference>
<feature type="coiled-coil region" evidence="4">
    <location>
        <begin position="185"/>
        <end position="224"/>
    </location>
</feature>
<dbReference type="Gene3D" id="1.10.287.130">
    <property type="match status" value="1"/>
</dbReference>
<feature type="transmembrane region" description="Helical" evidence="5">
    <location>
        <begin position="47"/>
        <end position="70"/>
    </location>
</feature>
<dbReference type="InterPro" id="IPR003594">
    <property type="entry name" value="HATPase_dom"/>
</dbReference>
<dbReference type="SMART" id="SM00387">
    <property type="entry name" value="HATPase_c"/>
    <property type="match status" value="1"/>
</dbReference>
<protein>
    <recommendedName>
        <fullName evidence="2">histidine kinase</fullName>
        <ecNumber evidence="2">2.7.13.3</ecNumber>
    </recommendedName>
</protein>
<dbReference type="InterPro" id="IPR036097">
    <property type="entry name" value="HisK_dim/P_sf"/>
</dbReference>
<dbReference type="Proteomes" id="UP000002774">
    <property type="component" value="Chromosome"/>
</dbReference>
<dbReference type="PRINTS" id="PR00344">
    <property type="entry name" value="BCTRLSENSOR"/>
</dbReference>
<keyword evidence="5" id="KW-0472">Membrane</keyword>
<dbReference type="STRING" id="714943.Mucpa_4880"/>
<dbReference type="GO" id="GO:0000155">
    <property type="term" value="F:phosphorelay sensor kinase activity"/>
    <property type="evidence" value="ECO:0007669"/>
    <property type="project" value="InterPro"/>
</dbReference>